<reference evidence="1" key="1">
    <citation type="submission" date="2018-04" db="EMBL/GenBank/DDBJ databases">
        <title>WGS assembly of Panicum hallii.</title>
        <authorList>
            <person name="Lovell J."/>
            <person name="Jenkins J."/>
            <person name="Lowry D."/>
            <person name="Mamidi S."/>
            <person name="Sreedasyam A."/>
            <person name="Weng X."/>
            <person name="Barry K."/>
            <person name="Bonette J."/>
            <person name="Campitelli B."/>
            <person name="Daum C."/>
            <person name="Gordon S."/>
            <person name="Gould B."/>
            <person name="Lipzen A."/>
            <person name="Macqueen A."/>
            <person name="Palacio-Mejia J."/>
            <person name="Plott C."/>
            <person name="Shakirov E."/>
            <person name="Shu S."/>
            <person name="Yoshinaga Y."/>
            <person name="Zane M."/>
            <person name="Rokhsar D."/>
            <person name="Grimwood J."/>
            <person name="Schmutz J."/>
            <person name="Juenger T."/>
        </authorList>
    </citation>
    <scope>NUCLEOTIDE SEQUENCE [LARGE SCALE GENOMIC DNA]</scope>
    <source>
        <strain evidence="1">FIL2</strain>
    </source>
</reference>
<evidence type="ECO:0000313" key="1">
    <source>
        <dbReference type="EMBL" id="PVH39082.1"/>
    </source>
</evidence>
<dbReference type="EMBL" id="CM008050">
    <property type="protein sequence ID" value="PVH39082.1"/>
    <property type="molecule type" value="Genomic_DNA"/>
</dbReference>
<dbReference type="AlphaFoldDB" id="A0A2T8IN26"/>
<dbReference type="Proteomes" id="UP000243499">
    <property type="component" value="Chromosome 5"/>
</dbReference>
<accession>A0A2T8IN26</accession>
<protein>
    <submittedName>
        <fullName evidence="1">Uncharacterized protein</fullName>
    </submittedName>
</protein>
<gene>
    <name evidence="1" type="ORF">PAHAL_5G429300</name>
</gene>
<sequence length="73" mass="8395">MRECPPQNFCSVLFVGSTPLSVCCPLWFWIDCCSCDFVCVLREFSFFSSQSRCVIFSSRAFDLVFLALIWAMT</sequence>
<name>A0A2T8IN26_9POAL</name>
<organism evidence="1">
    <name type="scientific">Panicum hallii</name>
    <dbReference type="NCBI Taxonomy" id="206008"/>
    <lineage>
        <taxon>Eukaryota</taxon>
        <taxon>Viridiplantae</taxon>
        <taxon>Streptophyta</taxon>
        <taxon>Embryophyta</taxon>
        <taxon>Tracheophyta</taxon>
        <taxon>Spermatophyta</taxon>
        <taxon>Magnoliopsida</taxon>
        <taxon>Liliopsida</taxon>
        <taxon>Poales</taxon>
        <taxon>Poaceae</taxon>
        <taxon>PACMAD clade</taxon>
        <taxon>Panicoideae</taxon>
        <taxon>Panicodae</taxon>
        <taxon>Paniceae</taxon>
        <taxon>Panicinae</taxon>
        <taxon>Panicum</taxon>
        <taxon>Panicum sect. Panicum</taxon>
    </lineage>
</organism>
<dbReference type="Gramene" id="PVH39082">
    <property type="protein sequence ID" value="PVH39082"/>
    <property type="gene ID" value="PAHAL_5G429300"/>
</dbReference>
<proteinExistence type="predicted"/>